<feature type="binding site" evidence="3">
    <location>
        <position position="264"/>
    </location>
    <ligand>
        <name>dimethylallyl diphosphate</name>
        <dbReference type="ChEBI" id="CHEBI:57623"/>
    </ligand>
</feature>
<dbReference type="EMBL" id="JAPZBU010000011">
    <property type="protein sequence ID" value="KAJ5378510.1"/>
    <property type="molecule type" value="Genomic_DNA"/>
</dbReference>
<feature type="binding site" evidence="3">
    <location>
        <position position="337"/>
    </location>
    <ligand>
        <name>dimethylallyl diphosphate</name>
        <dbReference type="ChEBI" id="CHEBI:57623"/>
    </ligand>
</feature>
<evidence type="ECO:0000313" key="4">
    <source>
        <dbReference type="EMBL" id="KAJ5378510.1"/>
    </source>
</evidence>
<feature type="binding site" evidence="3">
    <location>
        <position position="196"/>
    </location>
    <ligand>
        <name>dimethylallyl diphosphate</name>
        <dbReference type="ChEBI" id="CHEBI:57623"/>
    </ligand>
</feature>
<dbReference type="GO" id="GO:0009820">
    <property type="term" value="P:alkaloid metabolic process"/>
    <property type="evidence" value="ECO:0007669"/>
    <property type="project" value="InterPro"/>
</dbReference>
<dbReference type="Pfam" id="PF11991">
    <property type="entry name" value="Trp_DMAT"/>
    <property type="match status" value="1"/>
</dbReference>
<dbReference type="NCBIfam" id="TIGR03429">
    <property type="entry name" value="arom_pren_DMATS"/>
    <property type="match status" value="1"/>
</dbReference>
<dbReference type="PANTHER" id="PTHR40627">
    <property type="entry name" value="INDOLE PRENYLTRANSFERASE TDIB-RELATED"/>
    <property type="match status" value="1"/>
</dbReference>
<comment type="similarity">
    <text evidence="1">Belongs to the tryptophan dimethylallyltransferase family.</text>
</comment>
<comment type="caution">
    <text evidence="4">The sequence shown here is derived from an EMBL/GenBank/DDBJ whole genome shotgun (WGS) entry which is preliminary data.</text>
</comment>
<evidence type="ECO:0000256" key="3">
    <source>
        <dbReference type="PIRSR" id="PIRSR000509-1"/>
    </source>
</evidence>
<dbReference type="InterPro" id="IPR017795">
    <property type="entry name" value="ABBA_NscD-like"/>
</dbReference>
<dbReference type="InterPro" id="IPR012148">
    <property type="entry name" value="ABBA_DMATS-like"/>
</dbReference>
<dbReference type="Proteomes" id="UP001147747">
    <property type="component" value="Unassembled WGS sequence"/>
</dbReference>
<sequence length="414" mass="46970">MPVVNNNDATSREASHLQSKILHKTLKCSVNDQREWWRKTGPLLASLMTSAGYTSQSQYQYLMFFYRSVVPCLGPYPQTYRSAMTHNELPLELSINFQQLGGSKPVIRVAVEPVTSLSGTEEDPYNMSPIGDYLSQLEDINVEGYDDRVFKHFYPKHTLDKAECQKLQDQNEAIRERSQAAFGFDLKPNGISVKGYTFPGVKCHAADTDLCSVAIGSVQEYLGDADPYGTLNMIKDYVETTDERVNFGFVYSNDCIAPEKSRHKLYGRTKDMSWSKVRDTWSLGGRINSPESEKGLEYLERLWKVLQIGDDTHPLGVHLVYNYETKAGLPVPATKVYFPVYGLNDQSNVRAIAQYLTEIGLNVYGDAYEQSVRDSFPGFEIKETDRLLCWVSFAYTEKTGVYLSVYYHSSLDYS</sequence>
<feature type="binding site" evidence="3">
    <location>
        <position position="406"/>
    </location>
    <ligand>
        <name>dimethylallyl diphosphate</name>
        <dbReference type="ChEBI" id="CHEBI:57623"/>
    </ligand>
</feature>
<dbReference type="CDD" id="cd13929">
    <property type="entry name" value="PT-DMATS_CymD"/>
    <property type="match status" value="1"/>
</dbReference>
<accession>A0A9W9SIB2</accession>
<dbReference type="RefSeq" id="XP_056482296.1">
    <property type="nucleotide sequence ID" value="XM_056636266.1"/>
</dbReference>
<dbReference type="GeneID" id="81375246"/>
<dbReference type="SFLD" id="SFLDS00036">
    <property type="entry name" value="Aromatic_Prenyltransferase"/>
    <property type="match status" value="1"/>
</dbReference>
<dbReference type="OrthoDB" id="5392033at2759"/>
<keyword evidence="2" id="KW-0808">Transferase</keyword>
<reference evidence="4" key="2">
    <citation type="journal article" date="2023" name="IMA Fungus">
        <title>Comparative genomic study of the Penicillium genus elucidates a diverse pangenome and 15 lateral gene transfer events.</title>
        <authorList>
            <person name="Petersen C."/>
            <person name="Sorensen T."/>
            <person name="Nielsen M.R."/>
            <person name="Sondergaard T.E."/>
            <person name="Sorensen J.L."/>
            <person name="Fitzpatrick D.A."/>
            <person name="Frisvad J.C."/>
            <person name="Nielsen K.L."/>
        </authorList>
    </citation>
    <scope>NUCLEOTIDE SEQUENCE</scope>
    <source>
        <strain evidence="4">IBT 29677</strain>
    </source>
</reference>
<evidence type="ECO:0000256" key="2">
    <source>
        <dbReference type="ARBA" id="ARBA00022679"/>
    </source>
</evidence>
<feature type="binding site" evidence="3">
    <location>
        <position position="402"/>
    </location>
    <ligand>
        <name>dimethylallyl diphosphate</name>
        <dbReference type="ChEBI" id="CHEBI:57623"/>
    </ligand>
</feature>
<dbReference type="PIRSF" id="PIRSF000509">
    <property type="entry name" value="Trp_DMAT"/>
    <property type="match status" value="1"/>
</dbReference>
<feature type="binding site" evidence="3">
    <location>
        <position position="194"/>
    </location>
    <ligand>
        <name>dimethylallyl diphosphate</name>
        <dbReference type="ChEBI" id="CHEBI:57623"/>
    </ligand>
</feature>
<protein>
    <submittedName>
        <fullName evidence="4">Aromatic prenyltransferase</fullName>
    </submittedName>
</protein>
<dbReference type="PANTHER" id="PTHR40627:SF3">
    <property type="entry name" value="PRENYLTRANSFERASE ASQH2-RELATED"/>
    <property type="match status" value="1"/>
</dbReference>
<keyword evidence="5" id="KW-1185">Reference proteome</keyword>
<dbReference type="SFLD" id="SFLDG01162">
    <property type="entry name" value="I"/>
    <property type="match status" value="1"/>
</dbReference>
<reference evidence="4" key="1">
    <citation type="submission" date="2022-12" db="EMBL/GenBank/DDBJ databases">
        <authorList>
            <person name="Petersen C."/>
        </authorList>
    </citation>
    <scope>NUCLEOTIDE SEQUENCE</scope>
    <source>
        <strain evidence="4">IBT 29677</strain>
    </source>
</reference>
<dbReference type="GO" id="GO:0016765">
    <property type="term" value="F:transferase activity, transferring alkyl or aryl (other than methyl) groups"/>
    <property type="evidence" value="ECO:0007669"/>
    <property type="project" value="InterPro"/>
</dbReference>
<evidence type="ECO:0000256" key="1">
    <source>
        <dbReference type="ARBA" id="ARBA00010209"/>
    </source>
</evidence>
<dbReference type="InterPro" id="IPR033964">
    <property type="entry name" value="ABBA"/>
</dbReference>
<feature type="binding site" evidence="3">
    <location>
        <position position="262"/>
    </location>
    <ligand>
        <name>dimethylallyl diphosphate</name>
        <dbReference type="ChEBI" id="CHEBI:57623"/>
    </ligand>
</feature>
<gene>
    <name evidence="4" type="ORF">N7509_011629</name>
</gene>
<proteinExistence type="inferred from homology"/>
<organism evidence="4 5">
    <name type="scientific">Penicillium cosmopolitanum</name>
    <dbReference type="NCBI Taxonomy" id="1131564"/>
    <lineage>
        <taxon>Eukaryota</taxon>
        <taxon>Fungi</taxon>
        <taxon>Dikarya</taxon>
        <taxon>Ascomycota</taxon>
        <taxon>Pezizomycotina</taxon>
        <taxon>Eurotiomycetes</taxon>
        <taxon>Eurotiomycetidae</taxon>
        <taxon>Eurotiales</taxon>
        <taxon>Aspergillaceae</taxon>
        <taxon>Penicillium</taxon>
    </lineage>
</organism>
<feature type="binding site" evidence="3">
    <location>
        <position position="92"/>
    </location>
    <ligand>
        <name>L-tryptophan</name>
        <dbReference type="ChEBI" id="CHEBI:57912"/>
    </ligand>
</feature>
<evidence type="ECO:0000313" key="5">
    <source>
        <dbReference type="Proteomes" id="UP001147747"/>
    </source>
</evidence>
<feature type="binding site" evidence="3">
    <location>
        <position position="266"/>
    </location>
    <ligand>
        <name>dimethylallyl diphosphate</name>
        <dbReference type="ChEBI" id="CHEBI:57623"/>
    </ligand>
</feature>
<name>A0A9W9SIB2_9EURO</name>
<feature type="binding site" evidence="3">
    <location>
        <position position="108"/>
    </location>
    <ligand>
        <name>dimethylallyl diphosphate</name>
        <dbReference type="ChEBI" id="CHEBI:57623"/>
    </ligand>
</feature>
<dbReference type="AlphaFoldDB" id="A0A9W9SIB2"/>